<protein>
    <submittedName>
        <fullName evidence="2">Uncharacterized protein</fullName>
    </submittedName>
</protein>
<dbReference type="Proteomes" id="UP001218188">
    <property type="component" value="Unassembled WGS sequence"/>
</dbReference>
<sequence length="213" mass="24128">MARKRSGKGEKAKKGLTNYKTCHCKDTCGKFNSRRTRHEHYKKVPRTSIRPSVSPSPSPSPDSDVDMLENDLLPFPLSQQYANPHSAALNLENEANWDYLEELSDAGSDDEPPVQGNLFHDDEQAFDIASTASSASVGPALFSDVDLDEWRGFDEFQDLDEQISLEEMMDALDDMVGPDDVETREHDQFGLDAEIRRWDERKSRSFNFLIACH</sequence>
<evidence type="ECO:0000256" key="1">
    <source>
        <dbReference type="SAM" id="MobiDB-lite"/>
    </source>
</evidence>
<keyword evidence="3" id="KW-1185">Reference proteome</keyword>
<dbReference type="EMBL" id="JARJCM010000538">
    <property type="protein sequence ID" value="KAJ7016308.1"/>
    <property type="molecule type" value="Genomic_DNA"/>
</dbReference>
<comment type="caution">
    <text evidence="2">The sequence shown here is derived from an EMBL/GenBank/DDBJ whole genome shotgun (WGS) entry which is preliminary data.</text>
</comment>
<dbReference type="AlphaFoldDB" id="A0AAD6RWV8"/>
<gene>
    <name evidence="2" type="ORF">C8F04DRAFT_1202634</name>
</gene>
<organism evidence="2 3">
    <name type="scientific">Mycena alexandri</name>
    <dbReference type="NCBI Taxonomy" id="1745969"/>
    <lineage>
        <taxon>Eukaryota</taxon>
        <taxon>Fungi</taxon>
        <taxon>Dikarya</taxon>
        <taxon>Basidiomycota</taxon>
        <taxon>Agaricomycotina</taxon>
        <taxon>Agaricomycetes</taxon>
        <taxon>Agaricomycetidae</taxon>
        <taxon>Agaricales</taxon>
        <taxon>Marasmiineae</taxon>
        <taxon>Mycenaceae</taxon>
        <taxon>Mycena</taxon>
    </lineage>
</organism>
<evidence type="ECO:0000313" key="3">
    <source>
        <dbReference type="Proteomes" id="UP001218188"/>
    </source>
</evidence>
<accession>A0AAD6RWV8</accession>
<name>A0AAD6RWV8_9AGAR</name>
<feature type="compositionally biased region" description="Basic residues" evidence="1">
    <location>
        <begin position="35"/>
        <end position="45"/>
    </location>
</feature>
<proteinExistence type="predicted"/>
<evidence type="ECO:0000313" key="2">
    <source>
        <dbReference type="EMBL" id="KAJ7016308.1"/>
    </source>
</evidence>
<feature type="region of interest" description="Disordered" evidence="1">
    <location>
        <begin position="35"/>
        <end position="69"/>
    </location>
</feature>
<reference evidence="2" key="1">
    <citation type="submission" date="2023-03" db="EMBL/GenBank/DDBJ databases">
        <title>Massive genome expansion in bonnet fungi (Mycena s.s.) driven by repeated elements and novel gene families across ecological guilds.</title>
        <authorList>
            <consortium name="Lawrence Berkeley National Laboratory"/>
            <person name="Harder C.B."/>
            <person name="Miyauchi S."/>
            <person name="Viragh M."/>
            <person name="Kuo A."/>
            <person name="Thoen E."/>
            <person name="Andreopoulos B."/>
            <person name="Lu D."/>
            <person name="Skrede I."/>
            <person name="Drula E."/>
            <person name="Henrissat B."/>
            <person name="Morin E."/>
            <person name="Kohler A."/>
            <person name="Barry K."/>
            <person name="LaButti K."/>
            <person name="Morin E."/>
            <person name="Salamov A."/>
            <person name="Lipzen A."/>
            <person name="Mereny Z."/>
            <person name="Hegedus B."/>
            <person name="Baldrian P."/>
            <person name="Stursova M."/>
            <person name="Weitz H."/>
            <person name="Taylor A."/>
            <person name="Grigoriev I.V."/>
            <person name="Nagy L.G."/>
            <person name="Martin F."/>
            <person name="Kauserud H."/>
        </authorList>
    </citation>
    <scope>NUCLEOTIDE SEQUENCE</scope>
    <source>
        <strain evidence="2">CBHHK200</strain>
    </source>
</reference>